<comment type="caution">
    <text evidence="2">The sequence shown here is derived from an EMBL/GenBank/DDBJ whole genome shotgun (WGS) entry which is preliminary data.</text>
</comment>
<proteinExistence type="predicted"/>
<organism evidence="2 3">
    <name type="scientific">Rhizobium paranaense</name>
    <dbReference type="NCBI Taxonomy" id="1650438"/>
    <lineage>
        <taxon>Bacteria</taxon>
        <taxon>Pseudomonadati</taxon>
        <taxon>Pseudomonadota</taxon>
        <taxon>Alphaproteobacteria</taxon>
        <taxon>Hyphomicrobiales</taxon>
        <taxon>Rhizobiaceae</taxon>
        <taxon>Rhizobium/Agrobacterium group</taxon>
        <taxon>Rhizobium</taxon>
    </lineage>
</organism>
<dbReference type="PANTHER" id="PTHR40455">
    <property type="entry name" value="ANTITOXIN HIGA"/>
    <property type="match status" value="1"/>
</dbReference>
<dbReference type="EMBL" id="JACHBI010000003">
    <property type="protein sequence ID" value="MBB5573414.1"/>
    <property type="molecule type" value="Genomic_DNA"/>
</dbReference>
<evidence type="ECO:0000259" key="1">
    <source>
        <dbReference type="PROSITE" id="PS50943"/>
    </source>
</evidence>
<dbReference type="InterPro" id="IPR001387">
    <property type="entry name" value="Cro/C1-type_HTH"/>
</dbReference>
<dbReference type="RefSeq" id="WP_107108454.1">
    <property type="nucleotide sequence ID" value="NZ_JACHBI010000003.1"/>
</dbReference>
<sequence length="125" mass="14213">MRDIKPIKTDADLEWALAEIAPYFDNPPEDGTAEADRFDVLTDLIEAYENRHFTVEDPEPVELLRAFMEMTGRSQSDLAELLGSRSRASEILGRKRALTLDMIFKLKEEWGIPADCLVRPYALVA</sequence>
<dbReference type="PANTHER" id="PTHR40455:SF1">
    <property type="entry name" value="ANTITOXIN HIGA"/>
    <property type="match status" value="1"/>
</dbReference>
<dbReference type="PROSITE" id="PS50943">
    <property type="entry name" value="HTH_CROC1"/>
    <property type="match status" value="1"/>
</dbReference>
<name>A0A7W8XQG8_9HYPH</name>
<dbReference type="Proteomes" id="UP000549882">
    <property type="component" value="Unassembled WGS sequence"/>
</dbReference>
<dbReference type="GO" id="GO:0001046">
    <property type="term" value="F:core promoter sequence-specific DNA binding"/>
    <property type="evidence" value="ECO:0007669"/>
    <property type="project" value="TreeGrafter"/>
</dbReference>
<gene>
    <name evidence="2" type="ORF">GGD50_002027</name>
</gene>
<dbReference type="GO" id="GO:0006355">
    <property type="term" value="P:regulation of DNA-templated transcription"/>
    <property type="evidence" value="ECO:0007669"/>
    <property type="project" value="InterPro"/>
</dbReference>
<dbReference type="CDD" id="cd00093">
    <property type="entry name" value="HTH_XRE"/>
    <property type="match status" value="1"/>
</dbReference>
<dbReference type="SUPFAM" id="SSF47413">
    <property type="entry name" value="lambda repressor-like DNA-binding domains"/>
    <property type="match status" value="1"/>
</dbReference>
<protein>
    <submittedName>
        <fullName evidence="2">HTH-type transcriptional regulator/antitoxin HigA</fullName>
    </submittedName>
</protein>
<evidence type="ECO:0000313" key="2">
    <source>
        <dbReference type="EMBL" id="MBB5573414.1"/>
    </source>
</evidence>
<dbReference type="InterPro" id="IPR010982">
    <property type="entry name" value="Lambda_DNA-bd_dom_sf"/>
</dbReference>
<accession>A0A7W8XQG8</accession>
<dbReference type="InterPro" id="IPR039060">
    <property type="entry name" value="Antitox_HigA"/>
</dbReference>
<keyword evidence="3" id="KW-1185">Reference proteome</keyword>
<dbReference type="AlphaFoldDB" id="A0A7W8XQG8"/>
<dbReference type="Gene3D" id="1.10.260.40">
    <property type="entry name" value="lambda repressor-like DNA-binding domains"/>
    <property type="match status" value="1"/>
</dbReference>
<evidence type="ECO:0000313" key="3">
    <source>
        <dbReference type="Proteomes" id="UP000549882"/>
    </source>
</evidence>
<feature type="domain" description="HTH cro/C1-type" evidence="1">
    <location>
        <begin position="64"/>
        <end position="117"/>
    </location>
</feature>
<reference evidence="2 3" key="1">
    <citation type="submission" date="2020-08" db="EMBL/GenBank/DDBJ databases">
        <title>Genomic Encyclopedia of Type Strains, Phase IV (KMG-V): Genome sequencing to study the core and pangenomes of soil and plant-associated prokaryotes.</title>
        <authorList>
            <person name="Whitman W."/>
        </authorList>
    </citation>
    <scope>NUCLEOTIDE SEQUENCE [LARGE SCALE GENOMIC DNA]</scope>
    <source>
        <strain evidence="2 3">SEMIA 4064</strain>
    </source>
</reference>